<dbReference type="EMBL" id="ML004903">
    <property type="protein sequence ID" value="RKP28324.1"/>
    <property type="molecule type" value="Genomic_DNA"/>
</dbReference>
<dbReference type="Pfam" id="PF12929">
    <property type="entry name" value="Mid1"/>
    <property type="match status" value="1"/>
</dbReference>
<reference evidence="3" key="1">
    <citation type="journal article" date="2018" name="Nat. Microbiol.">
        <title>Leveraging single-cell genomics to expand the fungal tree of life.</title>
        <authorList>
            <person name="Ahrendt S.R."/>
            <person name="Quandt C.A."/>
            <person name="Ciobanu D."/>
            <person name="Clum A."/>
            <person name="Salamov A."/>
            <person name="Andreopoulos B."/>
            <person name="Cheng J.F."/>
            <person name="Woyke T."/>
            <person name="Pelin A."/>
            <person name="Henrissat B."/>
            <person name="Reynolds N.K."/>
            <person name="Benny G.L."/>
            <person name="Smith M.E."/>
            <person name="James T.Y."/>
            <person name="Grigoriev I.V."/>
        </authorList>
    </citation>
    <scope>NUCLEOTIDE SEQUENCE [LARGE SCALE GENOMIC DNA]</scope>
    <source>
        <strain evidence="3">Baker2002</strain>
    </source>
</reference>
<sequence length="373" mass="41679">LLFISGNIALEPPVSENWNNLTVCLSWERPTQNGPGQPFICSDFVLGYYGNLISMSAKGVAQSVFVSIMASSSTNTSSSWSYLIDFSTDSLNYNYDTRSYADSLDTDYNSAFIVTGPLMGQLLNKTSETFEGLPFKYLLYIYPSDYTGLDSLERSWTAVTSGPALYSTVNETVVISNRGGGLRGQFYITNLNASTNYTAYLTSSGDSLPYRQVYESFGIRTMDSRACKIIYDLDFCQGVAYSVPVSSHLKYDNLTGLANLYDSRVESLFANFSKALQQVPCDAPEQERFSPVTNCSACIKLYKAWLCAVSIPRCSTYDRPGYMYRQANESRNDFVNEIIEPHLPYFEVMPCIDLCHDMVKNCPAQLKLQCPTK</sequence>
<dbReference type="EMBL" id="ML004491">
    <property type="protein sequence ID" value="RKP29371.1"/>
    <property type="molecule type" value="Genomic_DNA"/>
</dbReference>
<dbReference type="InterPro" id="IPR024338">
    <property type="entry name" value="MID1/Yam8"/>
</dbReference>
<feature type="non-terminal residue" evidence="1">
    <location>
        <position position="373"/>
    </location>
</feature>
<protein>
    <recommendedName>
        <fullName evidence="4">FZ domain-containing protein</fullName>
    </recommendedName>
</protein>
<dbReference type="OrthoDB" id="5405745at2759"/>
<evidence type="ECO:0000313" key="3">
    <source>
        <dbReference type="Proteomes" id="UP000268321"/>
    </source>
</evidence>
<evidence type="ECO:0000313" key="1">
    <source>
        <dbReference type="EMBL" id="RKP28324.1"/>
    </source>
</evidence>
<dbReference type="AlphaFoldDB" id="A0A4P9Z6N3"/>
<evidence type="ECO:0008006" key="4">
    <source>
        <dbReference type="Google" id="ProtNLM"/>
    </source>
</evidence>
<dbReference type="PANTHER" id="PTHR39142:SF1">
    <property type="entry name" value="AEL197CP"/>
    <property type="match status" value="1"/>
</dbReference>
<organism evidence="1 3">
    <name type="scientific">Metschnikowia bicuspidata</name>
    <dbReference type="NCBI Taxonomy" id="27322"/>
    <lineage>
        <taxon>Eukaryota</taxon>
        <taxon>Fungi</taxon>
        <taxon>Dikarya</taxon>
        <taxon>Ascomycota</taxon>
        <taxon>Saccharomycotina</taxon>
        <taxon>Pichiomycetes</taxon>
        <taxon>Metschnikowiaceae</taxon>
        <taxon>Metschnikowia</taxon>
    </lineage>
</organism>
<dbReference type="GO" id="GO:0005262">
    <property type="term" value="F:calcium channel activity"/>
    <property type="evidence" value="ECO:0007669"/>
    <property type="project" value="InterPro"/>
</dbReference>
<feature type="non-terminal residue" evidence="1">
    <location>
        <position position="1"/>
    </location>
</feature>
<gene>
    <name evidence="2" type="ORF">METBISCDRAFT_1301</name>
    <name evidence="1" type="ORF">METBISCDRAFT_6502</name>
</gene>
<evidence type="ECO:0000313" key="2">
    <source>
        <dbReference type="EMBL" id="RKP29371.1"/>
    </source>
</evidence>
<keyword evidence="3" id="KW-1185">Reference proteome</keyword>
<accession>A0A4P9Z6N3</accession>
<dbReference type="Proteomes" id="UP000268321">
    <property type="component" value="Unassembled WGS sequence"/>
</dbReference>
<dbReference type="PANTHER" id="PTHR39142">
    <property type="entry name" value="MID1P"/>
    <property type="match status" value="1"/>
</dbReference>
<dbReference type="GO" id="GO:0098703">
    <property type="term" value="P:calcium ion import across plasma membrane"/>
    <property type="evidence" value="ECO:0007669"/>
    <property type="project" value="InterPro"/>
</dbReference>
<name>A0A4P9Z6N3_9ASCO</name>
<reference evidence="1" key="2">
    <citation type="submission" date="2018-08" db="EMBL/GenBank/DDBJ databases">
        <title>Leveraging single-cell genomics to expand the Fungal Tree of Life.</title>
        <authorList>
            <consortium name="DOE Joint Genome Institute"/>
            <person name="Ahrendt S.R."/>
            <person name="Quandt C.A."/>
            <person name="Ciobanu D."/>
            <person name="Clum A."/>
            <person name="Salamov A."/>
            <person name="Andreopoulos B."/>
            <person name="Cheng J.-F."/>
            <person name="Woyke T."/>
            <person name="Pelin A."/>
            <person name="Henrissat B."/>
            <person name="Reynolds N."/>
            <person name="Benny G.L."/>
            <person name="Smith M.E."/>
            <person name="James T.Y."/>
            <person name="Grigoriev I.V."/>
        </authorList>
    </citation>
    <scope>NUCLEOTIDE SEQUENCE</scope>
    <source>
        <strain evidence="1">Baker2002</strain>
    </source>
</reference>
<proteinExistence type="predicted"/>